<dbReference type="EMBL" id="HACA01032879">
    <property type="protein sequence ID" value="CDW50240.1"/>
    <property type="molecule type" value="Transcribed_RNA"/>
</dbReference>
<name>A0A0K2VIR0_LEPSM</name>
<proteinExistence type="predicted"/>
<dbReference type="AlphaFoldDB" id="A0A0K2VIR0"/>
<organism evidence="1">
    <name type="scientific">Lepeophtheirus salmonis</name>
    <name type="common">Salmon louse</name>
    <name type="synonym">Caligus salmonis</name>
    <dbReference type="NCBI Taxonomy" id="72036"/>
    <lineage>
        <taxon>Eukaryota</taxon>
        <taxon>Metazoa</taxon>
        <taxon>Ecdysozoa</taxon>
        <taxon>Arthropoda</taxon>
        <taxon>Crustacea</taxon>
        <taxon>Multicrustacea</taxon>
        <taxon>Hexanauplia</taxon>
        <taxon>Copepoda</taxon>
        <taxon>Siphonostomatoida</taxon>
        <taxon>Caligidae</taxon>
        <taxon>Lepeophtheirus</taxon>
    </lineage>
</organism>
<accession>A0A0K2VIR0</accession>
<protein>
    <submittedName>
        <fullName evidence="1">Uncharacterized protein</fullName>
    </submittedName>
</protein>
<reference evidence="1" key="1">
    <citation type="submission" date="2014-05" db="EMBL/GenBank/DDBJ databases">
        <authorList>
            <person name="Chronopoulou M."/>
        </authorList>
    </citation>
    <scope>NUCLEOTIDE SEQUENCE</scope>
    <source>
        <tissue evidence="1">Whole organism</tissue>
    </source>
</reference>
<feature type="non-terminal residue" evidence="1">
    <location>
        <position position="1"/>
    </location>
</feature>
<sequence length="33" mass="3890">LIYSHLTFSPPAIEETLSEVKFYLYVPFLCVLR</sequence>
<evidence type="ECO:0000313" key="1">
    <source>
        <dbReference type="EMBL" id="CDW50240.1"/>
    </source>
</evidence>